<dbReference type="Proteomes" id="UP000230423">
    <property type="component" value="Unassembled WGS sequence"/>
</dbReference>
<evidence type="ECO:0000256" key="1">
    <source>
        <dbReference type="ARBA" id="ARBA00022737"/>
    </source>
</evidence>
<dbReference type="AlphaFoldDB" id="A0A2G9TPL7"/>
<dbReference type="InterPro" id="IPR036770">
    <property type="entry name" value="Ankyrin_rpt-contain_sf"/>
</dbReference>
<dbReference type="InterPro" id="IPR002110">
    <property type="entry name" value="Ankyrin_rpt"/>
</dbReference>
<dbReference type="PROSITE" id="PS50088">
    <property type="entry name" value="ANK_REPEAT"/>
    <property type="match status" value="2"/>
</dbReference>
<feature type="repeat" description="ANK" evidence="3">
    <location>
        <begin position="247"/>
        <end position="279"/>
    </location>
</feature>
<proteinExistence type="predicted"/>
<dbReference type="GO" id="GO:0045087">
    <property type="term" value="P:innate immune response"/>
    <property type="evidence" value="ECO:0007669"/>
    <property type="project" value="TreeGrafter"/>
</dbReference>
<dbReference type="SUPFAM" id="SSF48403">
    <property type="entry name" value="Ankyrin repeat"/>
    <property type="match status" value="1"/>
</dbReference>
<evidence type="ECO:0000313" key="5">
    <source>
        <dbReference type="Proteomes" id="UP000230423"/>
    </source>
</evidence>
<keyword evidence="5" id="KW-1185">Reference proteome</keyword>
<dbReference type="PROSITE" id="PS50297">
    <property type="entry name" value="ANK_REP_REGION"/>
    <property type="match status" value="2"/>
</dbReference>
<evidence type="ECO:0000313" key="4">
    <source>
        <dbReference type="EMBL" id="PIO59934.1"/>
    </source>
</evidence>
<dbReference type="Pfam" id="PF12796">
    <property type="entry name" value="Ank_2"/>
    <property type="match status" value="1"/>
</dbReference>
<dbReference type="PANTHER" id="PTHR23206:SF8">
    <property type="entry name" value="ANKYRIN REPEAT AND KH DOMAIN-CONTAINING 1"/>
    <property type="match status" value="1"/>
</dbReference>
<feature type="repeat" description="ANK" evidence="3">
    <location>
        <begin position="279"/>
        <end position="306"/>
    </location>
</feature>
<dbReference type="Gene3D" id="1.25.40.20">
    <property type="entry name" value="Ankyrin repeat-containing domain"/>
    <property type="match status" value="2"/>
</dbReference>
<sequence>MGNSPCVPKSKRVKVKANYSRTAAAMNSGRVIPELTSFVHLLPDMTRVDPKGQMELYHILYENSVRRPLHIENSTMRDRMEQAFEALCDEMQVPEISVLPELVGRSPEAIDEYLREHGLMAAAQDGPSQTDIDHRGDSLVDEDARNGANLDGLILLASAAGHVVKILLENGAQVNATTDETMETALTVAACGGFTEVLDVLVKNGGDLGLGTNTPLMEAAQEGHASTVNYILAAVKPEDRSVKFRQQMDQALSLASENGHFDVLQVLYSNGADLNFDYDGRTALMKAAKNGFLEIVEFLVAKGADVCNTFPPWDPSLVKAL</sequence>
<dbReference type="PANTHER" id="PTHR23206">
    <property type="entry name" value="MASK PROTEIN"/>
    <property type="match status" value="1"/>
</dbReference>
<dbReference type="InterPro" id="IPR051631">
    <property type="entry name" value="Ankyrin-KH/SAM_domain"/>
</dbReference>
<protein>
    <submittedName>
        <fullName evidence="4">Ankyrin repeat protein</fullName>
    </submittedName>
</protein>
<dbReference type="GO" id="GO:0005737">
    <property type="term" value="C:cytoplasm"/>
    <property type="evidence" value="ECO:0007669"/>
    <property type="project" value="TreeGrafter"/>
</dbReference>
<dbReference type="OrthoDB" id="20872at2759"/>
<dbReference type="EMBL" id="KZ356534">
    <property type="protein sequence ID" value="PIO59934.1"/>
    <property type="molecule type" value="Genomic_DNA"/>
</dbReference>
<reference evidence="4 5" key="1">
    <citation type="submission" date="2015-09" db="EMBL/GenBank/DDBJ databases">
        <title>Draft genome of the parasitic nematode Teladorsagia circumcincta isolate WARC Sus (inbred).</title>
        <authorList>
            <person name="Mitreva M."/>
        </authorList>
    </citation>
    <scope>NUCLEOTIDE SEQUENCE [LARGE SCALE GENOMIC DNA]</scope>
    <source>
        <strain evidence="4 5">S</strain>
    </source>
</reference>
<evidence type="ECO:0000256" key="3">
    <source>
        <dbReference type="PROSITE-ProRule" id="PRU00023"/>
    </source>
</evidence>
<organism evidence="4 5">
    <name type="scientific">Teladorsagia circumcincta</name>
    <name type="common">Brown stomach worm</name>
    <name type="synonym">Ostertagia circumcincta</name>
    <dbReference type="NCBI Taxonomy" id="45464"/>
    <lineage>
        <taxon>Eukaryota</taxon>
        <taxon>Metazoa</taxon>
        <taxon>Ecdysozoa</taxon>
        <taxon>Nematoda</taxon>
        <taxon>Chromadorea</taxon>
        <taxon>Rhabditida</taxon>
        <taxon>Rhabditina</taxon>
        <taxon>Rhabditomorpha</taxon>
        <taxon>Strongyloidea</taxon>
        <taxon>Trichostrongylidae</taxon>
        <taxon>Teladorsagia</taxon>
    </lineage>
</organism>
<name>A0A2G9TPL7_TELCI</name>
<keyword evidence="2 3" id="KW-0040">ANK repeat</keyword>
<evidence type="ECO:0000256" key="2">
    <source>
        <dbReference type="ARBA" id="ARBA00023043"/>
    </source>
</evidence>
<dbReference type="SMART" id="SM00248">
    <property type="entry name" value="ANK"/>
    <property type="match status" value="5"/>
</dbReference>
<gene>
    <name evidence="4" type="ORF">TELCIR_18587</name>
</gene>
<accession>A0A2G9TPL7</accession>
<keyword evidence="1" id="KW-0677">Repeat</keyword>